<feature type="domain" description="VanZ-like" evidence="2">
    <location>
        <begin position="37"/>
        <end position="113"/>
    </location>
</feature>
<reference evidence="3" key="1">
    <citation type="submission" date="2021-04" db="EMBL/GenBank/DDBJ databases">
        <title>Draft genome sequence data of methanotrophic Methylovulum sp. strain S1L and Methylomonas sp. strain S2AM isolated from boreal lake water columns.</title>
        <authorList>
            <person name="Rissanen A.J."/>
            <person name="Mangayil R."/>
            <person name="Svenning M.M."/>
            <person name="Khanongnuch R."/>
        </authorList>
    </citation>
    <scope>NUCLEOTIDE SEQUENCE</scope>
    <source>
        <strain evidence="3">S2AM</strain>
    </source>
</reference>
<organism evidence="3 4">
    <name type="scientific">Methylomonas paludis</name>
    <dbReference type="NCBI Taxonomy" id="1173101"/>
    <lineage>
        <taxon>Bacteria</taxon>
        <taxon>Pseudomonadati</taxon>
        <taxon>Pseudomonadota</taxon>
        <taxon>Gammaproteobacteria</taxon>
        <taxon>Methylococcales</taxon>
        <taxon>Methylococcaceae</taxon>
        <taxon>Methylomonas</taxon>
    </lineage>
</organism>
<gene>
    <name evidence="3" type="ORF">KEF85_03860</name>
</gene>
<feature type="transmembrane region" description="Helical" evidence="1">
    <location>
        <begin position="98"/>
        <end position="115"/>
    </location>
</feature>
<dbReference type="Pfam" id="PF04892">
    <property type="entry name" value="VanZ"/>
    <property type="match status" value="1"/>
</dbReference>
<dbReference type="EMBL" id="CP073754">
    <property type="protein sequence ID" value="QWF71624.1"/>
    <property type="molecule type" value="Genomic_DNA"/>
</dbReference>
<evidence type="ECO:0000256" key="1">
    <source>
        <dbReference type="SAM" id="Phobius"/>
    </source>
</evidence>
<sequence>MHKKLDSLALILFCGLIFFLSDQSRLPTPNWFENEDKLHHYLAYGVMGILAWRAFRHIGISRVYVLLISFVFCSLYGISDEWHQSFVVGRNSSANDWLADNIGAATGIIFCYWRHKHRTNNQVLPSVS</sequence>
<evidence type="ECO:0000313" key="4">
    <source>
        <dbReference type="Proteomes" id="UP000676649"/>
    </source>
</evidence>
<evidence type="ECO:0000259" key="2">
    <source>
        <dbReference type="Pfam" id="PF04892"/>
    </source>
</evidence>
<dbReference type="PANTHER" id="PTHR28008:SF1">
    <property type="entry name" value="DOMAIN PROTEIN, PUTATIVE (AFU_ORTHOLOGUE AFUA_3G10980)-RELATED"/>
    <property type="match status" value="1"/>
</dbReference>
<dbReference type="InterPro" id="IPR006976">
    <property type="entry name" value="VanZ-like"/>
</dbReference>
<dbReference type="KEGG" id="mpad:KEF85_03860"/>
<feature type="transmembrane region" description="Helical" evidence="1">
    <location>
        <begin position="39"/>
        <end position="55"/>
    </location>
</feature>
<dbReference type="NCBIfam" id="NF037970">
    <property type="entry name" value="vanZ_1"/>
    <property type="match status" value="1"/>
</dbReference>
<keyword evidence="1" id="KW-0472">Membrane</keyword>
<keyword evidence="1" id="KW-1133">Transmembrane helix</keyword>
<dbReference type="PANTHER" id="PTHR28008">
    <property type="entry name" value="DOMAIN PROTEIN, PUTATIVE (AFU_ORTHOLOGUE AFUA_3G10980)-RELATED"/>
    <property type="match status" value="1"/>
</dbReference>
<keyword evidence="1" id="KW-0812">Transmembrane</keyword>
<evidence type="ECO:0000313" key="3">
    <source>
        <dbReference type="EMBL" id="QWF71624.1"/>
    </source>
</evidence>
<feature type="transmembrane region" description="Helical" evidence="1">
    <location>
        <begin position="62"/>
        <end position="78"/>
    </location>
</feature>
<accession>A0A975MPX7</accession>
<protein>
    <submittedName>
        <fullName evidence="3">VanZ family protein</fullName>
    </submittedName>
</protein>
<dbReference type="RefSeq" id="WP_215583406.1">
    <property type="nucleotide sequence ID" value="NZ_CP073754.1"/>
</dbReference>
<proteinExistence type="predicted"/>
<name>A0A975MPX7_9GAMM</name>
<dbReference type="Proteomes" id="UP000676649">
    <property type="component" value="Chromosome"/>
</dbReference>
<dbReference type="AlphaFoldDB" id="A0A975MPX7"/>
<keyword evidence="4" id="KW-1185">Reference proteome</keyword>